<dbReference type="EMBL" id="JAXAVX010000001">
    <property type="protein sequence ID" value="MDX8150356.1"/>
    <property type="molecule type" value="Genomic_DNA"/>
</dbReference>
<protein>
    <recommendedName>
        <fullName evidence="3">RiboL-PSP-HEPN domain-containing protein</fullName>
    </recommendedName>
</protein>
<evidence type="ECO:0008006" key="3">
    <source>
        <dbReference type="Google" id="ProtNLM"/>
    </source>
</evidence>
<proteinExistence type="predicted"/>
<gene>
    <name evidence="1" type="ORF">SK069_02010</name>
</gene>
<reference evidence="1 2" key="1">
    <citation type="submission" date="2023-11" db="EMBL/GenBank/DDBJ databases">
        <authorList>
            <person name="Xu M."/>
            <person name="Jiang T."/>
        </authorList>
    </citation>
    <scope>NUCLEOTIDE SEQUENCE [LARGE SCALE GENOMIC DNA]</scope>
    <source>
        <strain evidence="1 2">SD</strain>
    </source>
</reference>
<sequence>MEPVPVQQARARYAELIAAPRALLELEDPQDPRTALVPAASLVFALGAWESTCEELLRAAAVAVVGAARRPEDLPRAIRETLVEVIGEPGEPWEHVQRRLAGGWHRAAIRHLGRALEGRFRHWNTPSGEGVDRLAMQVAGMAPISPRWPEVDGHPGADVLADAIRRRGEAVHLARVTLGAADVAPVLDLLDGIVDVTATTVARRIAHLPPV</sequence>
<evidence type="ECO:0000313" key="2">
    <source>
        <dbReference type="Proteomes" id="UP001277761"/>
    </source>
</evidence>
<organism evidence="1 2">
    <name type="scientific">Patulibacter brassicae</name>
    <dbReference type="NCBI Taxonomy" id="1705717"/>
    <lineage>
        <taxon>Bacteria</taxon>
        <taxon>Bacillati</taxon>
        <taxon>Actinomycetota</taxon>
        <taxon>Thermoleophilia</taxon>
        <taxon>Solirubrobacterales</taxon>
        <taxon>Patulibacteraceae</taxon>
        <taxon>Patulibacter</taxon>
    </lineage>
</organism>
<dbReference type="RefSeq" id="WP_319952506.1">
    <property type="nucleotide sequence ID" value="NZ_JAXAVX010000001.1"/>
</dbReference>
<keyword evidence="2" id="KW-1185">Reference proteome</keyword>
<dbReference type="Proteomes" id="UP001277761">
    <property type="component" value="Unassembled WGS sequence"/>
</dbReference>
<name>A0ABU4VEW3_9ACTN</name>
<evidence type="ECO:0000313" key="1">
    <source>
        <dbReference type="EMBL" id="MDX8150356.1"/>
    </source>
</evidence>
<accession>A0ABU4VEW3</accession>
<comment type="caution">
    <text evidence="1">The sequence shown here is derived from an EMBL/GenBank/DDBJ whole genome shotgun (WGS) entry which is preliminary data.</text>
</comment>